<comment type="caution">
    <text evidence="6">The sequence shown here is derived from an EMBL/GenBank/DDBJ whole genome shotgun (WGS) entry which is preliminary data.</text>
</comment>
<dbReference type="GO" id="GO:0005737">
    <property type="term" value="C:cytoplasm"/>
    <property type="evidence" value="ECO:0007669"/>
    <property type="project" value="InterPro"/>
</dbReference>
<keyword evidence="4" id="KW-0143">Chaperone</keyword>
<dbReference type="Pfam" id="PF01430">
    <property type="entry name" value="HSP33"/>
    <property type="match status" value="1"/>
</dbReference>
<evidence type="ECO:0000256" key="4">
    <source>
        <dbReference type="ARBA" id="ARBA00023186"/>
    </source>
</evidence>
<evidence type="ECO:0000256" key="1">
    <source>
        <dbReference type="ARBA" id="ARBA00022490"/>
    </source>
</evidence>
<dbReference type="InterPro" id="IPR000397">
    <property type="entry name" value="Heat_shock_Hsp33"/>
</dbReference>
<evidence type="ECO:0000256" key="3">
    <source>
        <dbReference type="ARBA" id="ARBA00023157"/>
    </source>
</evidence>
<dbReference type="InterPro" id="IPR016153">
    <property type="entry name" value="Heat_shock_Hsp33_N"/>
</dbReference>
<keyword evidence="5" id="KW-0676">Redox-active center</keyword>
<dbReference type="SUPFAM" id="SSF64397">
    <property type="entry name" value="Hsp33 domain"/>
    <property type="match status" value="1"/>
</dbReference>
<dbReference type="GO" id="GO:0051082">
    <property type="term" value="F:unfolded protein binding"/>
    <property type="evidence" value="ECO:0007669"/>
    <property type="project" value="InterPro"/>
</dbReference>
<dbReference type="PANTHER" id="PTHR30111:SF1">
    <property type="entry name" value="33 KDA CHAPERONIN"/>
    <property type="match status" value="1"/>
</dbReference>
<evidence type="ECO:0000256" key="2">
    <source>
        <dbReference type="ARBA" id="ARBA00022833"/>
    </source>
</evidence>
<evidence type="ECO:0000256" key="5">
    <source>
        <dbReference type="ARBA" id="ARBA00023284"/>
    </source>
</evidence>
<sequence>MIKKHIEDSVVLKNLEKIEKDGMSVFVMADGLYRGALINGTELINQMRVQQETGILETLVLGQGLLSCALMITTLKEKGRISLSYETDGACKGFLVNGDSSGYVNGCLLDGGIPVEKPLENWDLAPYFGNGIIKVTKSYVGTAEPLTGIVELKYKSIAENISWYYLQSEQVNTAFNTSIMFDKDGRVTGAGGLFLQEMPRTGGVLGGKYTEQEVGEIRLMAENAFRAAPSLGQWFSEGGNRDDIIYGLFREFAPSVVYERNIVFDCDCSNLYYKRILSRLPEGDLLELGKDDDPLEVKCNKCGSVYRIFKNEIIK</sequence>
<evidence type="ECO:0000313" key="7">
    <source>
        <dbReference type="Proteomes" id="UP000823638"/>
    </source>
</evidence>
<dbReference type="SUPFAM" id="SSF118352">
    <property type="entry name" value="HSP33 redox switch-like"/>
    <property type="match status" value="1"/>
</dbReference>
<dbReference type="InterPro" id="IPR016154">
    <property type="entry name" value="Heat_shock_Hsp33_C"/>
</dbReference>
<evidence type="ECO:0000313" key="6">
    <source>
        <dbReference type="EMBL" id="MBO8457405.1"/>
    </source>
</evidence>
<keyword evidence="3" id="KW-1015">Disulfide bond</keyword>
<dbReference type="PANTHER" id="PTHR30111">
    <property type="entry name" value="33 KDA CHAPERONIN"/>
    <property type="match status" value="1"/>
</dbReference>
<dbReference type="GO" id="GO:0042026">
    <property type="term" value="P:protein refolding"/>
    <property type="evidence" value="ECO:0007669"/>
    <property type="project" value="TreeGrafter"/>
</dbReference>
<dbReference type="Gene3D" id="3.55.30.10">
    <property type="entry name" value="Hsp33 domain"/>
    <property type="match status" value="1"/>
</dbReference>
<keyword evidence="1" id="KW-0963">Cytoplasm</keyword>
<dbReference type="Gene3D" id="3.90.1280.10">
    <property type="entry name" value="HSP33 redox switch-like"/>
    <property type="match status" value="1"/>
</dbReference>
<protein>
    <submittedName>
        <fullName evidence="6">Hsp33 family molecular chaperone HslO</fullName>
    </submittedName>
</protein>
<accession>A0A9D9HPB9</accession>
<name>A0A9D9HPB9_9SPIR</name>
<keyword evidence="2" id="KW-0862">Zinc</keyword>
<dbReference type="EMBL" id="JADIMM010000059">
    <property type="protein sequence ID" value="MBO8457405.1"/>
    <property type="molecule type" value="Genomic_DNA"/>
</dbReference>
<gene>
    <name evidence="6" type="ORF">IAA81_04155</name>
</gene>
<dbReference type="Proteomes" id="UP000823638">
    <property type="component" value="Unassembled WGS sequence"/>
</dbReference>
<proteinExistence type="predicted"/>
<reference evidence="6" key="2">
    <citation type="journal article" date="2021" name="PeerJ">
        <title>Extensive microbial diversity within the chicken gut microbiome revealed by metagenomics and culture.</title>
        <authorList>
            <person name="Gilroy R."/>
            <person name="Ravi A."/>
            <person name="Getino M."/>
            <person name="Pursley I."/>
            <person name="Horton D.L."/>
            <person name="Alikhan N.F."/>
            <person name="Baker D."/>
            <person name="Gharbi K."/>
            <person name="Hall N."/>
            <person name="Watson M."/>
            <person name="Adriaenssens E.M."/>
            <person name="Foster-Nyarko E."/>
            <person name="Jarju S."/>
            <person name="Secka A."/>
            <person name="Antonio M."/>
            <person name="Oren A."/>
            <person name="Chaudhuri R.R."/>
            <person name="La Ragione R."/>
            <person name="Hildebrand F."/>
            <person name="Pallen M.J."/>
        </authorList>
    </citation>
    <scope>NUCLEOTIDE SEQUENCE</scope>
    <source>
        <strain evidence="6">10532</strain>
    </source>
</reference>
<dbReference type="GO" id="GO:0044183">
    <property type="term" value="F:protein folding chaperone"/>
    <property type="evidence" value="ECO:0007669"/>
    <property type="project" value="TreeGrafter"/>
</dbReference>
<dbReference type="PIRSF" id="PIRSF005261">
    <property type="entry name" value="Heat_shock_Hsp33"/>
    <property type="match status" value="1"/>
</dbReference>
<dbReference type="AlphaFoldDB" id="A0A9D9HPB9"/>
<organism evidence="6 7">
    <name type="scientific">Candidatus Gallitreponema excrementavium</name>
    <dbReference type="NCBI Taxonomy" id="2840840"/>
    <lineage>
        <taxon>Bacteria</taxon>
        <taxon>Pseudomonadati</taxon>
        <taxon>Spirochaetota</taxon>
        <taxon>Spirochaetia</taxon>
        <taxon>Spirochaetales</taxon>
        <taxon>Candidatus Gallitreponema</taxon>
    </lineage>
</organism>
<reference evidence="6" key="1">
    <citation type="submission" date="2020-10" db="EMBL/GenBank/DDBJ databases">
        <authorList>
            <person name="Gilroy R."/>
        </authorList>
    </citation>
    <scope>NUCLEOTIDE SEQUENCE</scope>
    <source>
        <strain evidence="6">10532</strain>
    </source>
</reference>